<dbReference type="GO" id="GO:0015995">
    <property type="term" value="P:chlorophyll biosynthetic process"/>
    <property type="evidence" value="ECO:0007669"/>
    <property type="project" value="UniProtKB-KW"/>
</dbReference>
<evidence type="ECO:0000256" key="4">
    <source>
        <dbReference type="ARBA" id="ARBA00023136"/>
    </source>
</evidence>
<feature type="transmembrane region" description="Helical" evidence="6">
    <location>
        <begin position="259"/>
        <end position="276"/>
    </location>
</feature>
<sequence length="310" mass="32805">MSDMRKGSGLAPAPPAALSPLASARATLIRSLTLMKPVTWFAPAWAFLCGAVASGGLAWGIDPLGRLAIGLLMAGPILTGMSQVVNDYCDREVDAINEPNRLIPSGQVSLRHVYILTALLTTIGAAIAIFLGGQVVLFVGLGLVCALAYSIKPLRAKRNGWYGNALVAVSYEGLAWMAGHVAFGALTTQSFVIAMLYSFGAHGIMTVNDFKSMKGDARMGIRSIPVQYGKVTAARMVVTIMGLAQIAVIALLFWWGHTIAAAVVAVLLTLQSIPNVRFIRDPENNEVFFNATAIMLFVWGMLAAAIGIAA</sequence>
<dbReference type="InterPro" id="IPR044878">
    <property type="entry name" value="UbiA_sf"/>
</dbReference>
<dbReference type="Gene3D" id="1.20.120.1780">
    <property type="entry name" value="UbiA prenyltransferase"/>
    <property type="match status" value="1"/>
</dbReference>
<dbReference type="EMBL" id="NQWI01000017">
    <property type="protein sequence ID" value="PDW03983.1"/>
    <property type="molecule type" value="Genomic_DNA"/>
</dbReference>
<dbReference type="OrthoDB" id="8559716at2"/>
<evidence type="ECO:0000256" key="1">
    <source>
        <dbReference type="ARBA" id="ARBA00004141"/>
    </source>
</evidence>
<keyword evidence="8" id="KW-1185">Reference proteome</keyword>
<dbReference type="GO" id="GO:0016020">
    <property type="term" value="C:membrane"/>
    <property type="evidence" value="ECO:0007669"/>
    <property type="project" value="UniProtKB-SubCell"/>
</dbReference>
<dbReference type="InterPro" id="IPR000537">
    <property type="entry name" value="UbiA_prenyltransferase"/>
</dbReference>
<dbReference type="Proteomes" id="UP000220527">
    <property type="component" value="Unassembled WGS sequence"/>
</dbReference>
<dbReference type="GO" id="GO:0016765">
    <property type="term" value="F:transferase activity, transferring alkyl or aryl (other than methyl) groups"/>
    <property type="evidence" value="ECO:0007669"/>
    <property type="project" value="InterPro"/>
</dbReference>
<keyword evidence="3 6" id="KW-1133">Transmembrane helix</keyword>
<evidence type="ECO:0000313" key="8">
    <source>
        <dbReference type="Proteomes" id="UP000220527"/>
    </source>
</evidence>
<evidence type="ECO:0000256" key="2">
    <source>
        <dbReference type="ARBA" id="ARBA00022692"/>
    </source>
</evidence>
<gene>
    <name evidence="7" type="ORF">CJ255_05835</name>
</gene>
<evidence type="ECO:0000256" key="3">
    <source>
        <dbReference type="ARBA" id="ARBA00022989"/>
    </source>
</evidence>
<feature type="transmembrane region" description="Helical" evidence="6">
    <location>
        <begin position="288"/>
        <end position="309"/>
    </location>
</feature>
<accession>A0A2A6RM21</accession>
<dbReference type="RefSeq" id="WP_097643154.1">
    <property type="nucleotide sequence ID" value="NZ_NQWI01000017.1"/>
</dbReference>
<comment type="caution">
    <text evidence="7">The sequence shown here is derived from an EMBL/GenBank/DDBJ whole genome shotgun (WGS) entry which is preliminary data.</text>
</comment>
<feature type="transmembrane region" description="Helical" evidence="6">
    <location>
        <begin position="67"/>
        <end position="85"/>
    </location>
</feature>
<keyword evidence="2 6" id="KW-0812">Transmembrane</keyword>
<name>A0A2A6RM21_9CHLR</name>
<dbReference type="NCBIfam" id="NF005742">
    <property type="entry name" value="PRK07566.1"/>
    <property type="match status" value="1"/>
</dbReference>
<dbReference type="InterPro" id="IPR006372">
    <property type="entry name" value="Chl_synth"/>
</dbReference>
<evidence type="ECO:0000256" key="6">
    <source>
        <dbReference type="SAM" id="Phobius"/>
    </source>
</evidence>
<dbReference type="CDD" id="cd13958">
    <property type="entry name" value="PT_UbiA_chlorophyll"/>
    <property type="match status" value="1"/>
</dbReference>
<feature type="transmembrane region" description="Helical" evidence="6">
    <location>
        <begin position="40"/>
        <end position="60"/>
    </location>
</feature>
<evidence type="ECO:0000313" key="7">
    <source>
        <dbReference type="EMBL" id="PDW03983.1"/>
    </source>
</evidence>
<reference evidence="8" key="1">
    <citation type="submission" date="2017-08" db="EMBL/GenBank/DDBJ databases">
        <authorList>
            <person name="Grouzdev D.S."/>
            <person name="Gaisin V.A."/>
            <person name="Rysina M.S."/>
            <person name="Gorlenko V.M."/>
        </authorList>
    </citation>
    <scope>NUCLEOTIDE SEQUENCE [LARGE SCALE GENOMIC DNA]</scope>
    <source>
        <strain evidence="8">Kir15-3F</strain>
    </source>
</reference>
<dbReference type="Gene3D" id="1.10.357.140">
    <property type="entry name" value="UbiA prenyltransferase"/>
    <property type="match status" value="1"/>
</dbReference>
<proteinExistence type="predicted"/>
<feature type="transmembrane region" description="Helical" evidence="6">
    <location>
        <begin position="161"/>
        <end position="179"/>
    </location>
</feature>
<organism evidence="7 8">
    <name type="scientific">Candidatus Viridilinea mediisalina</name>
    <dbReference type="NCBI Taxonomy" id="2024553"/>
    <lineage>
        <taxon>Bacteria</taxon>
        <taxon>Bacillati</taxon>
        <taxon>Chloroflexota</taxon>
        <taxon>Chloroflexia</taxon>
        <taxon>Chloroflexales</taxon>
        <taxon>Chloroflexineae</taxon>
        <taxon>Oscillochloridaceae</taxon>
        <taxon>Candidatus Viridilinea</taxon>
    </lineage>
</organism>
<protein>
    <submittedName>
        <fullName evidence="7">Bacteriochlorophyll synthase</fullName>
    </submittedName>
</protein>
<feature type="transmembrane region" description="Helical" evidence="6">
    <location>
        <begin position="191"/>
        <end position="210"/>
    </location>
</feature>
<dbReference type="PANTHER" id="PTHR42723">
    <property type="entry name" value="CHLOROPHYLL SYNTHASE"/>
    <property type="match status" value="1"/>
</dbReference>
<feature type="transmembrane region" description="Helical" evidence="6">
    <location>
        <begin position="231"/>
        <end position="253"/>
    </location>
</feature>
<dbReference type="AlphaFoldDB" id="A0A2A6RM21"/>
<dbReference type="PANTHER" id="PTHR42723:SF1">
    <property type="entry name" value="CHLOROPHYLL SYNTHASE, CHLOROPLASTIC"/>
    <property type="match status" value="1"/>
</dbReference>
<dbReference type="Pfam" id="PF01040">
    <property type="entry name" value="UbiA"/>
    <property type="match status" value="1"/>
</dbReference>
<comment type="subcellular location">
    <subcellularLocation>
        <location evidence="1">Membrane</location>
        <topology evidence="1">Multi-pass membrane protein</topology>
    </subcellularLocation>
</comment>
<evidence type="ECO:0000256" key="5">
    <source>
        <dbReference type="ARBA" id="ARBA00023171"/>
    </source>
</evidence>
<keyword evidence="5" id="KW-0149">Chlorophyll biosynthesis</keyword>
<dbReference type="NCBIfam" id="TIGR01476">
    <property type="entry name" value="chlor_syn_BchG"/>
    <property type="match status" value="1"/>
</dbReference>
<dbReference type="InterPro" id="IPR050475">
    <property type="entry name" value="Prenyltransferase_related"/>
</dbReference>
<feature type="transmembrane region" description="Helical" evidence="6">
    <location>
        <begin position="123"/>
        <end position="149"/>
    </location>
</feature>
<keyword evidence="4 6" id="KW-0472">Membrane</keyword>